<dbReference type="EMBL" id="AP006488">
    <property type="protein sequence ID" value="BAM79416.1"/>
    <property type="molecule type" value="Genomic_DNA"/>
</dbReference>
<reference evidence="2 3" key="1">
    <citation type="journal article" date="2004" name="Nature">
        <title>Genome sequence of the ultrasmall unicellular red alga Cyanidioschyzon merolae 10D.</title>
        <authorList>
            <person name="Matsuzaki M."/>
            <person name="Misumi O."/>
            <person name="Shin-i T."/>
            <person name="Maruyama S."/>
            <person name="Takahara M."/>
            <person name="Miyagishima S."/>
            <person name="Mori T."/>
            <person name="Nishida K."/>
            <person name="Yagisawa F."/>
            <person name="Nishida K."/>
            <person name="Yoshida Y."/>
            <person name="Nishimura Y."/>
            <person name="Nakao S."/>
            <person name="Kobayashi T."/>
            <person name="Momoyama Y."/>
            <person name="Higashiyama T."/>
            <person name="Minoda A."/>
            <person name="Sano M."/>
            <person name="Nomoto H."/>
            <person name="Oishi K."/>
            <person name="Hayashi H."/>
            <person name="Ohta F."/>
            <person name="Nishizaka S."/>
            <person name="Haga S."/>
            <person name="Miura S."/>
            <person name="Morishita T."/>
            <person name="Kabeya Y."/>
            <person name="Terasawa K."/>
            <person name="Suzuki Y."/>
            <person name="Ishii Y."/>
            <person name="Asakawa S."/>
            <person name="Takano H."/>
            <person name="Ohta N."/>
            <person name="Kuroiwa H."/>
            <person name="Tanaka K."/>
            <person name="Shimizu N."/>
            <person name="Sugano S."/>
            <person name="Sato N."/>
            <person name="Nozaki H."/>
            <person name="Ogasawara N."/>
            <person name="Kohara Y."/>
            <person name="Kuroiwa T."/>
        </authorList>
    </citation>
    <scope>NUCLEOTIDE SEQUENCE [LARGE SCALE GENOMIC DNA]</scope>
    <source>
        <strain evidence="2 3">10D</strain>
    </source>
</reference>
<evidence type="ECO:0000256" key="1">
    <source>
        <dbReference type="SAM" id="MobiDB-lite"/>
    </source>
</evidence>
<reference evidence="2 3" key="2">
    <citation type="journal article" date="2007" name="BMC Biol.">
        <title>A 100%-complete sequence reveals unusually simple genomic features in the hot-spring red alga Cyanidioschyzon merolae.</title>
        <authorList>
            <person name="Nozaki H."/>
            <person name="Takano H."/>
            <person name="Misumi O."/>
            <person name="Terasawa K."/>
            <person name="Matsuzaki M."/>
            <person name="Maruyama S."/>
            <person name="Nishida K."/>
            <person name="Yagisawa F."/>
            <person name="Yoshida Y."/>
            <person name="Fujiwara T."/>
            <person name="Takio S."/>
            <person name="Tamura K."/>
            <person name="Chung S.J."/>
            <person name="Nakamura S."/>
            <person name="Kuroiwa H."/>
            <person name="Tanaka K."/>
            <person name="Sato N."/>
            <person name="Kuroiwa T."/>
        </authorList>
    </citation>
    <scope>NUCLEOTIDE SEQUENCE [LARGE SCALE GENOMIC DNA]</scope>
    <source>
        <strain evidence="2 3">10D</strain>
    </source>
</reference>
<dbReference type="RefSeq" id="XP_005535702.1">
    <property type="nucleotide sequence ID" value="XM_005535645.1"/>
</dbReference>
<dbReference type="InterPro" id="IPR049226">
    <property type="entry name" value="DUF6823"/>
</dbReference>
<feature type="compositionally biased region" description="Polar residues" evidence="1">
    <location>
        <begin position="207"/>
        <end position="223"/>
    </location>
</feature>
<name>M1UPP6_CYAM1</name>
<accession>M1UPP6</accession>
<feature type="region of interest" description="Disordered" evidence="1">
    <location>
        <begin position="197"/>
        <end position="223"/>
    </location>
</feature>
<evidence type="ECO:0000313" key="3">
    <source>
        <dbReference type="Proteomes" id="UP000007014"/>
    </source>
</evidence>
<dbReference type="Pfam" id="PF20709">
    <property type="entry name" value="DUF6823"/>
    <property type="match status" value="1"/>
</dbReference>
<evidence type="ECO:0000313" key="2">
    <source>
        <dbReference type="EMBL" id="BAM79416.1"/>
    </source>
</evidence>
<dbReference type="AlphaFoldDB" id="M1UPP6"/>
<protein>
    <submittedName>
        <fullName evidence="2">Uncharacterized protein</fullName>
    </submittedName>
</protein>
<dbReference type="eggNOG" id="ENOG502SG0Y">
    <property type="taxonomic scope" value="Eukaryota"/>
</dbReference>
<dbReference type="OrthoDB" id="199317at2759"/>
<gene>
    <name evidence="2" type="ORF">CYME_CMF025C</name>
</gene>
<sequence>MTVNAFAASRLPVVRSALDCRWQARGACLAPGRHWRRAPRTRATSRAVIAGLFDAFKPLFGDGENDRAQNKQLESQREREIAEQQRIMREKLEARRAGRHLEGVAERRQAVQEQLNAKEKPKPGEDPLIAWERQREKERTAGTWKEVGYGEEPKRGIILPWPSFGIPRFDYGERFDLRLPYVDEGYVDEDADIMGKVFGRRRKPPESQRSPENGDNGTNAASE</sequence>
<dbReference type="GeneID" id="16993104"/>
<proteinExistence type="predicted"/>
<dbReference type="Gramene" id="CMF025CT">
    <property type="protein sequence ID" value="CMF025CT"/>
    <property type="gene ID" value="CMF025C"/>
</dbReference>
<dbReference type="Proteomes" id="UP000007014">
    <property type="component" value="Chromosome 6"/>
</dbReference>
<dbReference type="KEGG" id="cme:CYME_CMF025C"/>
<keyword evidence="3" id="KW-1185">Reference proteome</keyword>
<dbReference type="HOGENOM" id="CLU_1241688_0_0_1"/>
<dbReference type="OMA" id="PYADEGW"/>
<organism evidence="2 3">
    <name type="scientific">Cyanidioschyzon merolae (strain NIES-3377 / 10D)</name>
    <name type="common">Unicellular red alga</name>
    <dbReference type="NCBI Taxonomy" id="280699"/>
    <lineage>
        <taxon>Eukaryota</taxon>
        <taxon>Rhodophyta</taxon>
        <taxon>Bangiophyceae</taxon>
        <taxon>Cyanidiales</taxon>
        <taxon>Cyanidiaceae</taxon>
        <taxon>Cyanidioschyzon</taxon>
    </lineage>
</organism>